<reference evidence="2 3" key="1">
    <citation type="submission" date="2017-08" db="EMBL/GenBank/DDBJ databases">
        <title>Lysobacter sylvestris genome.</title>
        <authorList>
            <person name="Zhang D.-C."/>
            <person name="Albuquerque L."/>
            <person name="Franca L."/>
            <person name="Froufe H.J.C."/>
            <person name="Barroso C."/>
            <person name="Egas C."/>
            <person name="Da Costa M."/>
            <person name="Margesin R."/>
        </authorList>
    </citation>
    <scope>NUCLEOTIDE SEQUENCE [LARGE SCALE GENOMIC DNA]</scope>
    <source>
        <strain evidence="2 3">AM20-91</strain>
    </source>
</reference>
<dbReference type="InterPro" id="IPR026634">
    <property type="entry name" value="TPST-like"/>
</dbReference>
<evidence type="ECO:0000313" key="2">
    <source>
        <dbReference type="EMBL" id="PNS07421.1"/>
    </source>
</evidence>
<dbReference type="Proteomes" id="UP000236220">
    <property type="component" value="Unassembled WGS sequence"/>
</dbReference>
<comment type="caution">
    <text evidence="2">The sequence shown here is derived from an EMBL/GenBank/DDBJ whole genome shotgun (WGS) entry which is preliminary data.</text>
</comment>
<proteinExistence type="predicted"/>
<dbReference type="AlphaFoldDB" id="A0A2K1PXC1"/>
<dbReference type="OrthoDB" id="9766687at2"/>
<accession>A0A2K1PXC1</accession>
<dbReference type="InterPro" id="IPR011990">
    <property type="entry name" value="TPR-like_helical_dom_sf"/>
</dbReference>
<dbReference type="Gene3D" id="3.40.50.300">
    <property type="entry name" value="P-loop containing nucleotide triphosphate hydrolases"/>
    <property type="match status" value="1"/>
</dbReference>
<sequence>MTSTDSLFAQGRWPDVRTSLLAQLASAGERADILIKLSHVESQLGRFRLATEYAVRASKLRPESIEVLSDVMARLRVYNMADDFLAYVERLGPPSRMPIPVLLATASELSFFNLQDRALEYVEEAFRGDPDYPPTLLALAQVCIYMGYPVRALNALRRSLQRAPEIPETYLLLSQLGKSVWGDVDVAKAAEQQLSRIGGDKASAAMNLAYALHRFHDGAAEYDQAYARLAQGMRIKRDTLRYESADSRRLIELLKQLPTSAASGGWTGSARQPVFIVGMHRSGTTLLEQLLSAHSQVHGIGELYDFTSAMRYETDYHSKGVIDAALVERTLANTPDYPAIGKRYLDGLEWRLGPEPMFTDKLPSNFLNIGFIAQALPNAKILHMVRDPVETCFSNLRELFSEANPYSYDQIEVAEYYAMYRELMAHWKARFPGRILDVDYTRLTRDPGQVMREVAEFCGLEFEQAMLSTSSSQRSVATASAMQVREGVVRRDTPKWKPYERHLLPLTTRLQELGVRTGDC</sequence>
<name>A0A2K1PXC1_9GAMM</name>
<dbReference type="SUPFAM" id="SSF48452">
    <property type="entry name" value="TPR-like"/>
    <property type="match status" value="1"/>
</dbReference>
<dbReference type="Pfam" id="PF13469">
    <property type="entry name" value="Sulfotransfer_3"/>
    <property type="match status" value="1"/>
</dbReference>
<gene>
    <name evidence="2" type="ORF">Lysil_1597</name>
</gene>
<protein>
    <submittedName>
        <fullName evidence="2">Sulfotransferase-type protein</fullName>
    </submittedName>
</protein>
<dbReference type="GO" id="GO:0008476">
    <property type="term" value="F:protein-tyrosine sulfotransferase activity"/>
    <property type="evidence" value="ECO:0007669"/>
    <property type="project" value="InterPro"/>
</dbReference>
<dbReference type="Gene3D" id="1.25.40.10">
    <property type="entry name" value="Tetratricopeptide repeat domain"/>
    <property type="match status" value="1"/>
</dbReference>
<evidence type="ECO:0000313" key="3">
    <source>
        <dbReference type="Proteomes" id="UP000236220"/>
    </source>
</evidence>
<keyword evidence="1 2" id="KW-0808">Transferase</keyword>
<organism evidence="2 3">
    <name type="scientific">Solilutibacter silvestris</name>
    <dbReference type="NCBI Taxonomy" id="1645665"/>
    <lineage>
        <taxon>Bacteria</taxon>
        <taxon>Pseudomonadati</taxon>
        <taxon>Pseudomonadota</taxon>
        <taxon>Gammaproteobacteria</taxon>
        <taxon>Lysobacterales</taxon>
        <taxon>Lysobacteraceae</taxon>
        <taxon>Solilutibacter</taxon>
    </lineage>
</organism>
<dbReference type="InterPro" id="IPR027417">
    <property type="entry name" value="P-loop_NTPase"/>
</dbReference>
<keyword evidence="3" id="KW-1185">Reference proteome</keyword>
<dbReference type="EMBL" id="NPZB01000002">
    <property type="protein sequence ID" value="PNS07421.1"/>
    <property type="molecule type" value="Genomic_DNA"/>
</dbReference>
<dbReference type="SUPFAM" id="SSF52540">
    <property type="entry name" value="P-loop containing nucleoside triphosphate hydrolases"/>
    <property type="match status" value="1"/>
</dbReference>
<dbReference type="PANTHER" id="PTHR12788">
    <property type="entry name" value="PROTEIN-TYROSINE SULFOTRANSFERASE 2"/>
    <property type="match status" value="1"/>
</dbReference>
<dbReference type="PANTHER" id="PTHR12788:SF10">
    <property type="entry name" value="PROTEIN-TYROSINE SULFOTRANSFERASE"/>
    <property type="match status" value="1"/>
</dbReference>
<evidence type="ECO:0000256" key="1">
    <source>
        <dbReference type="ARBA" id="ARBA00022679"/>
    </source>
</evidence>